<sequence>MQTLQFFYEMNFKNSLFLDRKLSITHKKTILYGPRKSGKSHLIVDHLSHYEKGSYLYIDFSDDRVEPHLVAEHLPLFVQKNRIKLLVIEHFDFSFELPNVDEILLSTSFTCKTLVGFDSLTLYPLDFEEFISFDKKHSNIEHLFNLFASHGTYPHIVQSVEQDYQRQMQMMLHLILNDTTTFLIYKRLCELQGSKISLFQIYNHLKSFTKISKDKLYAITSELIDQKLLFFIEKYNQPSAAKKVYPIDFALKDALTFKKDFLKRFENMVFLELIKRDKNVFYEEGIDFFIPEESLAIVCVGFATTEAIEMKLQKLLPTFWALHVKRIEVVTLSSESTKDIEGFSFSIAPFWEWALQL</sequence>
<organism evidence="1 2">
    <name type="scientific">Sulfurospirillum halorespirans DSM 13726</name>
    <dbReference type="NCBI Taxonomy" id="1193502"/>
    <lineage>
        <taxon>Bacteria</taxon>
        <taxon>Pseudomonadati</taxon>
        <taxon>Campylobacterota</taxon>
        <taxon>Epsilonproteobacteria</taxon>
        <taxon>Campylobacterales</taxon>
        <taxon>Sulfurospirillaceae</taxon>
        <taxon>Sulfurospirillum</taxon>
    </lineage>
</organism>
<evidence type="ECO:0000313" key="1">
    <source>
        <dbReference type="EMBL" id="AOO66198.1"/>
    </source>
</evidence>
<gene>
    <name evidence="1" type="ORF">SHALO_2438</name>
</gene>
<dbReference type="KEGG" id="shal:SHALO_2438"/>
<protein>
    <submittedName>
        <fullName evidence="1">Putative ATPase</fullName>
    </submittedName>
</protein>
<dbReference type="PANTHER" id="PTHR33295:SF8">
    <property type="entry name" value="AAA+ ATPASE DOMAIN-CONTAINING PROTEIN"/>
    <property type="match status" value="1"/>
</dbReference>
<proteinExistence type="predicted"/>
<accession>A0A1D7TMG8</accession>
<dbReference type="AlphaFoldDB" id="A0A1D7TMG8"/>
<dbReference type="PANTHER" id="PTHR33295">
    <property type="entry name" value="ATPASE"/>
    <property type="match status" value="1"/>
</dbReference>
<name>A0A1D7TMG8_9BACT</name>
<dbReference type="PATRIC" id="fig|1193502.14.peg.2470"/>
<dbReference type="STRING" id="1193502.SHALO_2438"/>
<keyword evidence="2" id="KW-1185">Reference proteome</keyword>
<evidence type="ECO:0000313" key="2">
    <source>
        <dbReference type="Proteomes" id="UP000094609"/>
    </source>
</evidence>
<reference evidence="2" key="1">
    <citation type="submission" date="2016-08" db="EMBL/GenBank/DDBJ databases">
        <title>Complete genome sequence of the organohalide-respiring Epsilonproteobacterium Sulfurospirillum halorespirans.</title>
        <authorList>
            <person name="Goris T."/>
            <person name="Zimmermann J."/>
            <person name="Schenz B."/>
            <person name="Lemos M."/>
            <person name="Hackermueller J."/>
            <person name="Diekert G."/>
        </authorList>
    </citation>
    <scope>NUCLEOTIDE SEQUENCE [LARGE SCALE GENOMIC DNA]</scope>
    <source>
        <strain>DSM 13726</strain>
        <strain evidence="2">PCE-M2</strain>
    </source>
</reference>
<dbReference type="EMBL" id="CP017111">
    <property type="protein sequence ID" value="AOO66198.1"/>
    <property type="molecule type" value="Genomic_DNA"/>
</dbReference>
<dbReference type="Proteomes" id="UP000094609">
    <property type="component" value="Chromosome"/>
</dbReference>